<dbReference type="Pfam" id="PF04139">
    <property type="entry name" value="Rad9"/>
    <property type="match status" value="1"/>
</dbReference>
<dbReference type="PANTHER" id="PTHR15237:SF0">
    <property type="entry name" value="CELL CYCLE CHECKPOINT CONTROL PROTEIN"/>
    <property type="match status" value="1"/>
</dbReference>
<dbReference type="GO" id="GO:0000076">
    <property type="term" value="P:DNA replication checkpoint signaling"/>
    <property type="evidence" value="ECO:0007669"/>
    <property type="project" value="TreeGrafter"/>
</dbReference>
<evidence type="ECO:0000256" key="6">
    <source>
        <dbReference type="ARBA" id="ARBA00022801"/>
    </source>
</evidence>
<evidence type="ECO:0000256" key="3">
    <source>
        <dbReference type="ARBA" id="ARBA00022553"/>
    </source>
</evidence>
<dbReference type="FunFam" id="3.70.10.10:FF:000005">
    <property type="entry name" value="Cell cycle checkpoint control protein"/>
    <property type="match status" value="1"/>
</dbReference>
<accession>A0AAN9TR14</accession>
<evidence type="ECO:0000256" key="10">
    <source>
        <dbReference type="ARBA" id="ARBA00069752"/>
    </source>
</evidence>
<evidence type="ECO:0000313" key="14">
    <source>
        <dbReference type="Proteomes" id="UP001367676"/>
    </source>
</evidence>
<proteinExistence type="inferred from homology"/>
<dbReference type="Proteomes" id="UP001367676">
    <property type="component" value="Unassembled WGS sequence"/>
</dbReference>
<feature type="region of interest" description="Disordered" evidence="12">
    <location>
        <begin position="348"/>
        <end position="375"/>
    </location>
</feature>
<keyword evidence="5" id="KW-0227">DNA damage</keyword>
<keyword evidence="3" id="KW-0597">Phosphoprotein</keyword>
<evidence type="ECO:0000256" key="4">
    <source>
        <dbReference type="ARBA" id="ARBA00022722"/>
    </source>
</evidence>
<dbReference type="SUPFAM" id="SSF55979">
    <property type="entry name" value="DNA clamp"/>
    <property type="match status" value="1"/>
</dbReference>
<name>A0AAN9TR14_9HEMI</name>
<keyword evidence="7" id="KW-0269">Exonuclease</keyword>
<evidence type="ECO:0000256" key="1">
    <source>
        <dbReference type="ARBA" id="ARBA00004123"/>
    </source>
</evidence>
<keyword evidence="6" id="KW-0378">Hydrolase</keyword>
<dbReference type="GO" id="GO:0004527">
    <property type="term" value="F:exonuclease activity"/>
    <property type="evidence" value="ECO:0007669"/>
    <property type="project" value="UniProtKB-KW"/>
</dbReference>
<protein>
    <recommendedName>
        <fullName evidence="10">Cell cycle checkpoint control protein RAD9A</fullName>
    </recommendedName>
    <alternativeName>
        <fullName evidence="11">DNA repair exonuclease rad9 homolog A</fullName>
    </alternativeName>
</protein>
<reference evidence="13 14" key="1">
    <citation type="submission" date="2024-03" db="EMBL/GenBank/DDBJ databases">
        <title>Adaptation during the transition from Ophiocordyceps entomopathogen to insect associate is accompanied by gene loss and intensified selection.</title>
        <authorList>
            <person name="Ward C.M."/>
            <person name="Onetto C.A."/>
            <person name="Borneman A.R."/>
        </authorList>
    </citation>
    <scope>NUCLEOTIDE SEQUENCE [LARGE SCALE GENOMIC DNA]</scope>
    <source>
        <strain evidence="13">AWRI1</strain>
        <tissue evidence="13">Single Adult Female</tissue>
    </source>
</reference>
<sequence>MQCVIPSQHIRILVRGLHSLSRIGDDLYVEPTENRLCFRTVNTAQSAYSSLVFDLPFFNQYKCEFDTEEGGKCKLSMKSCLAVFKTPNCMDRNVDSCKIEIDKDCMKLSFQVHFIQGYTKNFFLSVSENETVQLKYNKDEMCNKISILSKTLSSALKHFRANDDEITFTVTSETARLKNYFQNVEVSDQKVVRTSLSLKPSDFELYEIVLPGSITFALRELRAVCTFAELSNSSPLKIFFETCGKPVIFSVRNNSIYEGDYVVSTLPPEMMTGERPHRRSQLSDVVSTVPSTSAGTVNKRRKLTAVVEEPEPSVHERQALTNKSAVNRSSSTSVPRVSLVDIIKYNDDQRSTPQSKMNSPNPQPSIPYPIPEVEPRVNDVPEFPPDDINNECIEMICDQVEELTKSQADRIEKVFRYCYSYSADAPMVFDSDEILCNASNVGIE</sequence>
<comment type="function">
    <text evidence="9">Component of the 9-1-1 cell-cycle checkpoint response complex that plays a major role in DNA repair. The 9-1-1 complex is recruited to DNA lesion upon damage by the RAD17-replication factor C (RFC) clamp loader complex. Acts then as a sliding clamp platform on DNA for several proteins involved in long-patch base excision repair (LP-BER). The 9-1-1 complex stimulates DNA polymerase beta (POLB) activity by increasing its affinity for the 3'-OH end of the primer-template and stabilizes POLB to those sites where LP-BER proceeds; endonuclease FEN1 cleavage activity on substrates with double, nick, or gap flaps of distinct sequences and lengths; and DNA ligase I (LIG1) on long-patch base excision repair substrates. The 9-1-1 complex is necessary for the recruitment of RHNO1 to sites of double-stranded breaks (DSB) occurring during the S phase. RAD9A possesses 3'-&gt;5' double stranded DNA exonuclease activity.</text>
</comment>
<feature type="compositionally biased region" description="Pro residues" evidence="12">
    <location>
        <begin position="361"/>
        <end position="372"/>
    </location>
</feature>
<feature type="compositionally biased region" description="Polar residues" evidence="12">
    <location>
        <begin position="319"/>
        <end position="332"/>
    </location>
</feature>
<keyword evidence="4" id="KW-0540">Nuclease</keyword>
<dbReference type="GO" id="GO:0071479">
    <property type="term" value="P:cellular response to ionizing radiation"/>
    <property type="evidence" value="ECO:0007669"/>
    <property type="project" value="TreeGrafter"/>
</dbReference>
<organism evidence="13 14">
    <name type="scientific">Parthenolecanium corni</name>
    <dbReference type="NCBI Taxonomy" id="536013"/>
    <lineage>
        <taxon>Eukaryota</taxon>
        <taxon>Metazoa</taxon>
        <taxon>Ecdysozoa</taxon>
        <taxon>Arthropoda</taxon>
        <taxon>Hexapoda</taxon>
        <taxon>Insecta</taxon>
        <taxon>Pterygota</taxon>
        <taxon>Neoptera</taxon>
        <taxon>Paraneoptera</taxon>
        <taxon>Hemiptera</taxon>
        <taxon>Sternorrhyncha</taxon>
        <taxon>Coccoidea</taxon>
        <taxon>Coccidae</taxon>
        <taxon>Parthenolecanium</taxon>
    </lineage>
</organism>
<evidence type="ECO:0000256" key="7">
    <source>
        <dbReference type="ARBA" id="ARBA00022839"/>
    </source>
</evidence>
<dbReference type="Gene3D" id="3.70.10.10">
    <property type="match status" value="1"/>
</dbReference>
<comment type="subcellular location">
    <subcellularLocation>
        <location evidence="1">Nucleus</location>
    </subcellularLocation>
</comment>
<evidence type="ECO:0000256" key="5">
    <source>
        <dbReference type="ARBA" id="ARBA00022763"/>
    </source>
</evidence>
<comment type="caution">
    <text evidence="13">The sequence shown here is derived from an EMBL/GenBank/DDBJ whole genome shotgun (WGS) entry which is preliminary data.</text>
</comment>
<evidence type="ECO:0000256" key="9">
    <source>
        <dbReference type="ARBA" id="ARBA00059283"/>
    </source>
</evidence>
<dbReference type="EMBL" id="JBBCAQ010000010">
    <property type="protein sequence ID" value="KAK7601276.1"/>
    <property type="molecule type" value="Genomic_DNA"/>
</dbReference>
<dbReference type="InterPro" id="IPR007268">
    <property type="entry name" value="Rad9/Ddc1"/>
</dbReference>
<dbReference type="GO" id="GO:0030896">
    <property type="term" value="C:checkpoint clamp complex"/>
    <property type="evidence" value="ECO:0007669"/>
    <property type="project" value="InterPro"/>
</dbReference>
<keyword evidence="14" id="KW-1185">Reference proteome</keyword>
<keyword evidence="8" id="KW-0539">Nucleus</keyword>
<evidence type="ECO:0000256" key="8">
    <source>
        <dbReference type="ARBA" id="ARBA00023242"/>
    </source>
</evidence>
<gene>
    <name evidence="13" type="ORF">V9T40_008717</name>
</gene>
<feature type="region of interest" description="Disordered" evidence="12">
    <location>
        <begin position="307"/>
        <end position="332"/>
    </location>
</feature>
<dbReference type="AlphaFoldDB" id="A0AAN9TR14"/>
<dbReference type="InterPro" id="IPR046938">
    <property type="entry name" value="DNA_clamp_sf"/>
</dbReference>
<dbReference type="GO" id="GO:0031573">
    <property type="term" value="P:mitotic intra-S DNA damage checkpoint signaling"/>
    <property type="evidence" value="ECO:0007669"/>
    <property type="project" value="TreeGrafter"/>
</dbReference>
<dbReference type="GO" id="GO:0006281">
    <property type="term" value="P:DNA repair"/>
    <property type="evidence" value="ECO:0007669"/>
    <property type="project" value="TreeGrafter"/>
</dbReference>
<evidence type="ECO:0000256" key="11">
    <source>
        <dbReference type="ARBA" id="ARBA00079896"/>
    </source>
</evidence>
<evidence type="ECO:0000256" key="2">
    <source>
        <dbReference type="ARBA" id="ARBA00008494"/>
    </source>
</evidence>
<dbReference type="PANTHER" id="PTHR15237">
    <property type="entry name" value="DNA REPAIR PROTEIN RAD9"/>
    <property type="match status" value="1"/>
</dbReference>
<evidence type="ECO:0000256" key="12">
    <source>
        <dbReference type="SAM" id="MobiDB-lite"/>
    </source>
</evidence>
<comment type="similarity">
    <text evidence="2">Belongs to the rad9 family.</text>
</comment>
<evidence type="ECO:0000313" key="13">
    <source>
        <dbReference type="EMBL" id="KAK7601276.1"/>
    </source>
</evidence>